<feature type="region of interest" description="Disordered" evidence="2">
    <location>
        <begin position="25"/>
        <end position="49"/>
    </location>
</feature>
<reference evidence="5 6" key="1">
    <citation type="submission" date="2024-06" db="EMBL/GenBank/DDBJ databases">
        <title>A chromosome-level genome assembly of beet webworm, Loxostege sticticalis.</title>
        <authorList>
            <person name="Zhang Y."/>
        </authorList>
    </citation>
    <scope>NUCLEOTIDE SEQUENCE [LARGE SCALE GENOMIC DNA]</scope>
    <source>
        <strain evidence="5">AQ028</strain>
        <tissue evidence="5">Male pupae</tissue>
    </source>
</reference>
<keyword evidence="1" id="KW-0539">Nucleus</keyword>
<evidence type="ECO:0000313" key="6">
    <source>
        <dbReference type="Proteomes" id="UP001549921"/>
    </source>
</evidence>
<sequence length="504" mass="55008">MSTTGAGPSSPSGVVRNSALAFVDSQQSQAASAQDECMQDTSREQMGQADRMPMPAGLKALCEVYSRLYPDQPNPLQVTTRLKYWLGGHDPLDYISMYWNPGKPEENIPPHWHYVSFGISDLHGDGRVHLPPSRAGPSGLGMELTFRLHVEDAAAPPLWPAALLQALARYMFTTGNKFCAGDHISWHAPLDARATSRVRHLLVCADPQLGETRTPHGAVAFLQIVGCTGRELRAAQRGSGFDVLKLISEDPRCGAGSWLVTRVNRRVSARGVRVSRHAPAQLAGVSARLQWGAWAPDDAETTEAEASPPELPACVEQQIKDTLQRGLSTMSSDRTGPEGHMSTDSFEMSSIERALPHVPELMQSSLREDSVEYFDGVHIVMNAEGASLLPLAIDGRVTHGRHFTWREGSRAVTLVPPNVAGAVAVPARPLAARGAWLQVLIPKELAQDMSAKVSKLSHLAETDSESDSDEETSKRDNEPIVLPLTLTWPKYRIKITVVKDHEML</sequence>
<dbReference type="Gene3D" id="3.30.1360.230">
    <property type="entry name" value="Sufu, C-terminal domain"/>
    <property type="match status" value="1"/>
</dbReference>
<proteinExistence type="inferred from homology"/>
<dbReference type="InterPro" id="IPR020941">
    <property type="entry name" value="SUFU-like_domain"/>
</dbReference>
<dbReference type="EMBL" id="JBEDNZ010000031">
    <property type="protein sequence ID" value="KAL0808305.1"/>
    <property type="molecule type" value="Genomic_DNA"/>
</dbReference>
<dbReference type="Pfam" id="PF12470">
    <property type="entry name" value="SUFU_C"/>
    <property type="match status" value="1"/>
</dbReference>
<evidence type="ECO:0000259" key="3">
    <source>
        <dbReference type="Pfam" id="PF05076"/>
    </source>
</evidence>
<protein>
    <recommendedName>
        <fullName evidence="1">Suppressor of fused homolog</fullName>
    </recommendedName>
</protein>
<keyword evidence="1" id="KW-0963">Cytoplasm</keyword>
<dbReference type="AlphaFoldDB" id="A0ABD0S2K7"/>
<feature type="domain" description="Suppressor of fused-like" evidence="3">
    <location>
        <begin position="88"/>
        <end position="266"/>
    </location>
</feature>
<comment type="subcellular location">
    <subcellularLocation>
        <location evidence="1">Cytoplasm</location>
    </subcellularLocation>
    <subcellularLocation>
        <location evidence="1">Nucleus</location>
    </subcellularLocation>
</comment>
<dbReference type="InterPro" id="IPR024314">
    <property type="entry name" value="SUFU_C"/>
</dbReference>
<dbReference type="PANTHER" id="PTHR10928:SF2">
    <property type="entry name" value="SUPPRESSOR OF FUSED HOMOLOG"/>
    <property type="match status" value="1"/>
</dbReference>
<dbReference type="InterPro" id="IPR038489">
    <property type="entry name" value="SUFU_C_sf"/>
</dbReference>
<feature type="domain" description="Suppressor of fused C-terminal" evidence="4">
    <location>
        <begin position="280"/>
        <end position="462"/>
    </location>
</feature>
<dbReference type="PANTHER" id="PTHR10928">
    <property type="entry name" value="SUPPRESSOR OF FUSED"/>
    <property type="match status" value="1"/>
</dbReference>
<evidence type="ECO:0000313" key="5">
    <source>
        <dbReference type="EMBL" id="KAL0808305.1"/>
    </source>
</evidence>
<feature type="region of interest" description="Disordered" evidence="2">
    <location>
        <begin position="456"/>
        <end position="476"/>
    </location>
</feature>
<accession>A0ABD0S2K7</accession>
<dbReference type="GO" id="GO:0005634">
    <property type="term" value="C:nucleus"/>
    <property type="evidence" value="ECO:0007669"/>
    <property type="project" value="UniProtKB-SubCell"/>
</dbReference>
<comment type="similarity">
    <text evidence="1">Belongs to the SUFU family.</text>
</comment>
<dbReference type="InterPro" id="IPR037181">
    <property type="entry name" value="SUFU_N"/>
</dbReference>
<dbReference type="InterPro" id="IPR007768">
    <property type="entry name" value="Suppressor_of_fused"/>
</dbReference>
<dbReference type="InterPro" id="IPR016591">
    <property type="entry name" value="Suppressor_of_fused_euk"/>
</dbReference>
<organism evidence="5 6">
    <name type="scientific">Loxostege sticticalis</name>
    <name type="common">Beet webworm moth</name>
    <dbReference type="NCBI Taxonomy" id="481309"/>
    <lineage>
        <taxon>Eukaryota</taxon>
        <taxon>Metazoa</taxon>
        <taxon>Ecdysozoa</taxon>
        <taxon>Arthropoda</taxon>
        <taxon>Hexapoda</taxon>
        <taxon>Insecta</taxon>
        <taxon>Pterygota</taxon>
        <taxon>Neoptera</taxon>
        <taxon>Endopterygota</taxon>
        <taxon>Lepidoptera</taxon>
        <taxon>Glossata</taxon>
        <taxon>Ditrysia</taxon>
        <taxon>Pyraloidea</taxon>
        <taxon>Crambidae</taxon>
        <taxon>Pyraustinae</taxon>
        <taxon>Loxostege</taxon>
    </lineage>
</organism>
<dbReference type="Proteomes" id="UP001549921">
    <property type="component" value="Unassembled WGS sequence"/>
</dbReference>
<dbReference type="GO" id="GO:0005737">
    <property type="term" value="C:cytoplasm"/>
    <property type="evidence" value="ECO:0007669"/>
    <property type="project" value="UniProtKB-SubCell"/>
</dbReference>
<gene>
    <name evidence="5" type="ORF">ABMA28_012797</name>
</gene>
<feature type="compositionally biased region" description="Low complexity" evidence="2">
    <location>
        <begin position="25"/>
        <end position="34"/>
    </location>
</feature>
<dbReference type="SUPFAM" id="SSF103359">
    <property type="entry name" value="Suppressor of Fused, N-terminal domain"/>
    <property type="match status" value="1"/>
</dbReference>
<dbReference type="PIRSF" id="PIRSF011844">
    <property type="entry name" value="Suppressor_of_fused_protein"/>
    <property type="match status" value="1"/>
</dbReference>
<dbReference type="Pfam" id="PF05076">
    <property type="entry name" value="SUFU"/>
    <property type="match status" value="1"/>
</dbReference>
<name>A0ABD0S2K7_LOXSC</name>
<evidence type="ECO:0000256" key="1">
    <source>
        <dbReference type="PIRNR" id="PIRNR011844"/>
    </source>
</evidence>
<comment type="caution">
    <text evidence="5">The sequence shown here is derived from an EMBL/GenBank/DDBJ whole genome shotgun (WGS) entry which is preliminary data.</text>
</comment>
<evidence type="ECO:0000259" key="4">
    <source>
        <dbReference type="Pfam" id="PF12470"/>
    </source>
</evidence>
<evidence type="ECO:0000256" key="2">
    <source>
        <dbReference type="SAM" id="MobiDB-lite"/>
    </source>
</evidence>